<feature type="transmembrane region" description="Helical" evidence="4">
    <location>
        <begin position="21"/>
        <end position="38"/>
    </location>
</feature>
<dbReference type="NCBIfam" id="TIGR00666">
    <property type="entry name" value="PBP4"/>
    <property type="match status" value="1"/>
</dbReference>
<name>A0A1X6XH45_9MICO</name>
<comment type="similarity">
    <text evidence="1">Belongs to the peptidase S13 family.</text>
</comment>
<dbReference type="AlphaFoldDB" id="A0A1X6XH45"/>
<dbReference type="Proteomes" id="UP000196581">
    <property type="component" value="Unassembled WGS sequence"/>
</dbReference>
<dbReference type="PRINTS" id="PR00922">
    <property type="entry name" value="DADACBPTASE3"/>
</dbReference>
<dbReference type="EMBL" id="FWFF01000017">
    <property type="protein sequence ID" value="SLM98585.1"/>
    <property type="molecule type" value="Genomic_DNA"/>
</dbReference>
<dbReference type="GO" id="GO:0000270">
    <property type="term" value="P:peptidoglycan metabolic process"/>
    <property type="evidence" value="ECO:0007669"/>
    <property type="project" value="TreeGrafter"/>
</dbReference>
<dbReference type="PANTHER" id="PTHR30023">
    <property type="entry name" value="D-ALANYL-D-ALANINE CARBOXYPEPTIDASE"/>
    <property type="match status" value="1"/>
</dbReference>
<evidence type="ECO:0000256" key="3">
    <source>
        <dbReference type="SAM" id="MobiDB-lite"/>
    </source>
</evidence>
<dbReference type="SUPFAM" id="SSF56601">
    <property type="entry name" value="beta-lactamase/transpeptidase-like"/>
    <property type="match status" value="1"/>
</dbReference>
<feature type="region of interest" description="Disordered" evidence="3">
    <location>
        <begin position="162"/>
        <end position="185"/>
    </location>
</feature>
<dbReference type="InterPro" id="IPR000667">
    <property type="entry name" value="Peptidase_S13"/>
</dbReference>
<dbReference type="Gene3D" id="3.40.710.10">
    <property type="entry name" value="DD-peptidase/beta-lactamase superfamily"/>
    <property type="match status" value="2"/>
</dbReference>
<keyword evidence="5" id="KW-0645">Protease</keyword>
<dbReference type="GO" id="GO:0006508">
    <property type="term" value="P:proteolysis"/>
    <property type="evidence" value="ECO:0007669"/>
    <property type="project" value="InterPro"/>
</dbReference>
<proteinExistence type="inferred from homology"/>
<dbReference type="PANTHER" id="PTHR30023:SF0">
    <property type="entry name" value="PENICILLIN-SENSITIVE CARBOXYPEPTIDASE A"/>
    <property type="match status" value="1"/>
</dbReference>
<evidence type="ECO:0000256" key="4">
    <source>
        <dbReference type="SAM" id="Phobius"/>
    </source>
</evidence>
<sequence length="511" mass="51788">MSHTTDGRRPRAAGRRRPRTAWWVSGGAAVLVAAFVALDAADIVPGPFTTAPQIEVDALPSPGAIDPEAEAAAAPLPADAPIPSGLDEIVEPIFEDAELSGRWSYDIRDALTGDVLLARDEQTAHTPASVTKVLTGAAALGALGADRRFTTRALVDAPPAEAVAGADTGADSGTGADPGADSTGPATVHLVGGGDVLLGPGENDPDAVMGRAGLTTLAQDTAAALTESGITQVTVSADLSRYSGDGWHAGWERPDIESGYITPIVPLMQESGYSEPNERYSSRHEDAAAVATDSFASALADAGADAGLEVVVAEPSAAPSGASELAAVESAPVSQLVEFMLVHSDNVVAEVLGREVALATDREASAAEAPSAVIDALASQDLDTGSIALQDTSGLDYGNRISAGDLTTIIEASAQAEGDLSMLVPAMPVAAFSGTLAPRYTSDETESGAGVVHAKTGSLATVSSLSGTVVTADDRLLVFSMMADEMDRGTSDEARLAFDTALARIAECGCG</sequence>
<dbReference type="Pfam" id="PF02113">
    <property type="entry name" value="Peptidase_S13"/>
    <property type="match status" value="2"/>
</dbReference>
<keyword evidence="5" id="KW-0121">Carboxypeptidase</keyword>
<feature type="compositionally biased region" description="Low complexity" evidence="3">
    <location>
        <begin position="164"/>
        <end position="182"/>
    </location>
</feature>
<evidence type="ECO:0000256" key="1">
    <source>
        <dbReference type="ARBA" id="ARBA00006096"/>
    </source>
</evidence>
<keyword evidence="4" id="KW-0812">Transmembrane</keyword>
<gene>
    <name evidence="5" type="ORF">FM105_09085</name>
</gene>
<accession>A0A1X6XH45</accession>
<keyword evidence="4" id="KW-1133">Transmembrane helix</keyword>
<keyword evidence="6" id="KW-1185">Reference proteome</keyword>
<dbReference type="GO" id="GO:0009002">
    <property type="term" value="F:serine-type D-Ala-D-Ala carboxypeptidase activity"/>
    <property type="evidence" value="ECO:0007669"/>
    <property type="project" value="UniProtKB-EC"/>
</dbReference>
<keyword evidence="2 5" id="KW-0378">Hydrolase</keyword>
<evidence type="ECO:0000313" key="5">
    <source>
        <dbReference type="EMBL" id="SLM98585.1"/>
    </source>
</evidence>
<dbReference type="RefSeq" id="WP_256970316.1">
    <property type="nucleotide sequence ID" value="NZ_FWFF01000017.1"/>
</dbReference>
<dbReference type="InterPro" id="IPR012338">
    <property type="entry name" value="Beta-lactam/transpept-like"/>
</dbReference>
<keyword evidence="4" id="KW-0472">Membrane</keyword>
<evidence type="ECO:0000256" key="2">
    <source>
        <dbReference type="ARBA" id="ARBA00022801"/>
    </source>
</evidence>
<organism evidence="5 6">
    <name type="scientific">Brevibacterium yomogidense</name>
    <dbReference type="NCBI Taxonomy" id="946573"/>
    <lineage>
        <taxon>Bacteria</taxon>
        <taxon>Bacillati</taxon>
        <taxon>Actinomycetota</taxon>
        <taxon>Actinomycetes</taxon>
        <taxon>Micrococcales</taxon>
        <taxon>Brevibacteriaceae</taxon>
        <taxon>Brevibacterium</taxon>
    </lineage>
</organism>
<protein>
    <submittedName>
        <fullName evidence="5">D-alanyl-D-alanine carboxypeptidase</fullName>
        <ecNumber evidence="5">3.4.16.4</ecNumber>
    </submittedName>
</protein>
<evidence type="ECO:0000313" key="6">
    <source>
        <dbReference type="Proteomes" id="UP000196581"/>
    </source>
</evidence>
<reference evidence="6" key="1">
    <citation type="submission" date="2017-02" db="EMBL/GenBank/DDBJ databases">
        <authorList>
            <person name="Dridi B."/>
        </authorList>
    </citation>
    <scope>NUCLEOTIDE SEQUENCE [LARGE SCALE GENOMIC DNA]</scope>
    <source>
        <strain evidence="6">B Co 03.10</strain>
    </source>
</reference>
<dbReference type="EC" id="3.4.16.4" evidence="5"/>